<dbReference type="Proteomes" id="UP001148838">
    <property type="component" value="Unassembled WGS sequence"/>
</dbReference>
<name>A0ABQ8TDJ1_PERAM</name>
<keyword evidence="2" id="KW-1185">Reference proteome</keyword>
<comment type="caution">
    <text evidence="1">The sequence shown here is derived from an EMBL/GenBank/DDBJ whole genome shotgun (WGS) entry which is preliminary data.</text>
</comment>
<evidence type="ECO:0000313" key="1">
    <source>
        <dbReference type="EMBL" id="KAJ4444016.1"/>
    </source>
</evidence>
<proteinExistence type="predicted"/>
<sequence length="87" mass="9043">MAGLCEGSNEPLDSLQAICNAWKLWIHDEGQQGGGVKLTRKASETRLAAPGEEVASPIVLVSGFALAAPGEEVTSLTIACMSMSDIL</sequence>
<dbReference type="EMBL" id="JAJSOF020000011">
    <property type="protein sequence ID" value="KAJ4444016.1"/>
    <property type="molecule type" value="Genomic_DNA"/>
</dbReference>
<gene>
    <name evidence="1" type="ORF">ANN_05805</name>
</gene>
<protein>
    <recommendedName>
        <fullName evidence="3">Per a allergen</fullName>
    </recommendedName>
</protein>
<evidence type="ECO:0008006" key="3">
    <source>
        <dbReference type="Google" id="ProtNLM"/>
    </source>
</evidence>
<organism evidence="1 2">
    <name type="scientific">Periplaneta americana</name>
    <name type="common">American cockroach</name>
    <name type="synonym">Blatta americana</name>
    <dbReference type="NCBI Taxonomy" id="6978"/>
    <lineage>
        <taxon>Eukaryota</taxon>
        <taxon>Metazoa</taxon>
        <taxon>Ecdysozoa</taxon>
        <taxon>Arthropoda</taxon>
        <taxon>Hexapoda</taxon>
        <taxon>Insecta</taxon>
        <taxon>Pterygota</taxon>
        <taxon>Neoptera</taxon>
        <taxon>Polyneoptera</taxon>
        <taxon>Dictyoptera</taxon>
        <taxon>Blattodea</taxon>
        <taxon>Blattoidea</taxon>
        <taxon>Blattidae</taxon>
        <taxon>Blattinae</taxon>
        <taxon>Periplaneta</taxon>
    </lineage>
</organism>
<accession>A0ABQ8TDJ1</accession>
<reference evidence="1 2" key="1">
    <citation type="journal article" date="2022" name="Allergy">
        <title>Genome assembly and annotation of Periplaneta americana reveal a comprehensive cockroach allergen profile.</title>
        <authorList>
            <person name="Wang L."/>
            <person name="Xiong Q."/>
            <person name="Saelim N."/>
            <person name="Wang L."/>
            <person name="Nong W."/>
            <person name="Wan A.T."/>
            <person name="Shi M."/>
            <person name="Liu X."/>
            <person name="Cao Q."/>
            <person name="Hui J.H.L."/>
            <person name="Sookrung N."/>
            <person name="Leung T.F."/>
            <person name="Tungtrongchitr A."/>
            <person name="Tsui S.K.W."/>
        </authorList>
    </citation>
    <scope>NUCLEOTIDE SEQUENCE [LARGE SCALE GENOMIC DNA]</scope>
    <source>
        <strain evidence="1">PWHHKU_190912</strain>
    </source>
</reference>
<evidence type="ECO:0000313" key="2">
    <source>
        <dbReference type="Proteomes" id="UP001148838"/>
    </source>
</evidence>